<keyword evidence="6" id="KW-0809">Transit peptide</keyword>
<dbReference type="EC" id="2.3.1.-" evidence="9"/>
<dbReference type="Gene3D" id="2.40.50.100">
    <property type="match status" value="1"/>
</dbReference>
<accession>A0A9P9F5L6</accession>
<dbReference type="InterPro" id="IPR001078">
    <property type="entry name" value="2-oxoacid_DH_actylTfrase"/>
</dbReference>
<dbReference type="PROSITE" id="PS00189">
    <property type="entry name" value="LIPOYL"/>
    <property type="match status" value="1"/>
</dbReference>
<keyword evidence="7" id="KW-0496">Mitochondrion</keyword>
<evidence type="ECO:0000256" key="7">
    <source>
        <dbReference type="ARBA" id="ARBA00023128"/>
    </source>
</evidence>
<comment type="similarity">
    <text evidence="3 9">Belongs to the 2-oxoacid dehydrogenase family.</text>
</comment>
<dbReference type="FunFam" id="3.30.559.10:FF:000007">
    <property type="entry name" value="Dihydrolipoamide acetyltransferase component of pyruvate dehydrogenase complex"/>
    <property type="match status" value="1"/>
</dbReference>
<dbReference type="Gene3D" id="3.30.559.10">
    <property type="entry name" value="Chloramphenicol acetyltransferase-like domain"/>
    <property type="match status" value="1"/>
</dbReference>
<dbReference type="Pfam" id="PF00198">
    <property type="entry name" value="2-oxoacid_dh"/>
    <property type="match status" value="1"/>
</dbReference>
<dbReference type="SUPFAM" id="SSF52777">
    <property type="entry name" value="CoA-dependent acyltransferases"/>
    <property type="match status" value="1"/>
</dbReference>
<evidence type="ECO:0000256" key="1">
    <source>
        <dbReference type="ARBA" id="ARBA00001938"/>
    </source>
</evidence>
<evidence type="ECO:0000256" key="3">
    <source>
        <dbReference type="ARBA" id="ARBA00007317"/>
    </source>
</evidence>
<feature type="region of interest" description="Disordered" evidence="10">
    <location>
        <begin position="109"/>
        <end position="142"/>
    </location>
</feature>
<dbReference type="InterPro" id="IPR000089">
    <property type="entry name" value="Biotin_lipoyl"/>
</dbReference>
<dbReference type="PANTHER" id="PTHR43178:SF5">
    <property type="entry name" value="LIPOAMIDE ACYLTRANSFERASE COMPONENT OF BRANCHED-CHAIN ALPHA-KETO ACID DEHYDROGENASE COMPLEX, MITOCHONDRIAL"/>
    <property type="match status" value="1"/>
</dbReference>
<dbReference type="GO" id="GO:0016407">
    <property type="term" value="F:acetyltransferase activity"/>
    <property type="evidence" value="ECO:0007669"/>
    <property type="project" value="TreeGrafter"/>
</dbReference>
<evidence type="ECO:0000259" key="12">
    <source>
        <dbReference type="PROSITE" id="PS51826"/>
    </source>
</evidence>
<dbReference type="Pfam" id="PF00364">
    <property type="entry name" value="Biotin_lipoyl"/>
    <property type="match status" value="1"/>
</dbReference>
<protein>
    <recommendedName>
        <fullName evidence="9">Dihydrolipoamide acetyltransferase component of pyruvate dehydrogenase complex</fullName>
        <ecNumber evidence="9">2.3.1.-</ecNumber>
    </recommendedName>
</protein>
<dbReference type="PROSITE" id="PS51826">
    <property type="entry name" value="PSBD"/>
    <property type="match status" value="1"/>
</dbReference>
<dbReference type="InterPro" id="IPR036625">
    <property type="entry name" value="E3-bd_dom_sf"/>
</dbReference>
<comment type="subcellular location">
    <subcellularLocation>
        <location evidence="2">Mitochondrion matrix</location>
    </subcellularLocation>
</comment>
<feature type="domain" description="Lipoyl-binding" evidence="11">
    <location>
        <begin position="28"/>
        <end position="103"/>
    </location>
</feature>
<evidence type="ECO:0000256" key="4">
    <source>
        <dbReference type="ARBA" id="ARBA00022679"/>
    </source>
</evidence>
<dbReference type="InterPro" id="IPR004167">
    <property type="entry name" value="PSBD"/>
</dbReference>
<evidence type="ECO:0000256" key="9">
    <source>
        <dbReference type="RuleBase" id="RU003423"/>
    </source>
</evidence>
<dbReference type="SUPFAM" id="SSF47005">
    <property type="entry name" value="Peripheral subunit-binding domain of 2-oxo acid dehydrogenase complex"/>
    <property type="match status" value="1"/>
</dbReference>
<sequence>MNGNRIFSKHRKLPPRRLFHNSTTLNAITPYLLADIGEGITECRITSWSVKPGDYIQQFDPICEVQSDKASVEITSRFEGTVKALHYEVDDMAAVGSPLVDIETEDIEGLEDVPDGPGDQPMHSTNEATAVSEPQSAPSGVKLSDNRLLIPSLAYSPTKTNSQIATPAVRHILKELGLNISNIQGTGKGGRVLKEDVQRHAAAIGIASASYEAPKTVEIGGLQAQDHRIQLSPIQNQMFQTMTRSLSIPHFLYTHNVDVTELAAFRKRVTNDSSLVAHLGANHSTTKLSVLPFVLKALSQAVTEYPVVNSVLDTETDPSRPHLVVKAAHNFGLAVDTPKGLLVPVVRNVQSHSILSIAAEISRLSQLAKEGRLAPDDMTGATLVVSNIGSIGGHIVAPVILPPMTAILAVGQATQVPAFETDVTGHEKIVKKEQVTLSWSADHRVLDGANVARCAQSLELWLQNFEALALMLK</sequence>
<keyword evidence="8 9" id="KW-0012">Acyltransferase</keyword>
<dbReference type="AlphaFoldDB" id="A0A9P9F5L6"/>
<dbReference type="InterPro" id="IPR011053">
    <property type="entry name" value="Single_hybrid_motif"/>
</dbReference>
<dbReference type="CDD" id="cd06849">
    <property type="entry name" value="lipoyl_domain"/>
    <property type="match status" value="1"/>
</dbReference>
<dbReference type="GO" id="GO:0045333">
    <property type="term" value="P:cellular respiration"/>
    <property type="evidence" value="ECO:0007669"/>
    <property type="project" value="UniProtKB-ARBA"/>
</dbReference>
<gene>
    <name evidence="13" type="ORF">EDB81DRAFT_686334</name>
</gene>
<dbReference type="Gene3D" id="4.10.320.10">
    <property type="entry name" value="E3-binding domain"/>
    <property type="match status" value="1"/>
</dbReference>
<dbReference type="InterPro" id="IPR023213">
    <property type="entry name" value="CAT-like_dom_sf"/>
</dbReference>
<dbReference type="SUPFAM" id="SSF51230">
    <property type="entry name" value="Single hybrid motif"/>
    <property type="match status" value="1"/>
</dbReference>
<proteinExistence type="inferred from homology"/>
<dbReference type="OrthoDB" id="15567at2759"/>
<evidence type="ECO:0000259" key="11">
    <source>
        <dbReference type="PROSITE" id="PS50968"/>
    </source>
</evidence>
<name>A0A9P9F5L6_9HYPO</name>
<organism evidence="13 14">
    <name type="scientific">Dactylonectria macrodidyma</name>
    <dbReference type="NCBI Taxonomy" id="307937"/>
    <lineage>
        <taxon>Eukaryota</taxon>
        <taxon>Fungi</taxon>
        <taxon>Dikarya</taxon>
        <taxon>Ascomycota</taxon>
        <taxon>Pezizomycotina</taxon>
        <taxon>Sordariomycetes</taxon>
        <taxon>Hypocreomycetidae</taxon>
        <taxon>Hypocreales</taxon>
        <taxon>Nectriaceae</taxon>
        <taxon>Dactylonectria</taxon>
    </lineage>
</organism>
<evidence type="ECO:0000256" key="6">
    <source>
        <dbReference type="ARBA" id="ARBA00022946"/>
    </source>
</evidence>
<dbReference type="FunFam" id="2.40.50.100:FF:000013">
    <property type="entry name" value="Dihydrolipoamide acetyltransferase component of pyruvate dehydrogenase complex"/>
    <property type="match status" value="1"/>
</dbReference>
<evidence type="ECO:0000313" key="13">
    <source>
        <dbReference type="EMBL" id="KAH7152661.1"/>
    </source>
</evidence>
<keyword evidence="14" id="KW-1185">Reference proteome</keyword>
<keyword evidence="5 9" id="KW-0450">Lipoyl</keyword>
<dbReference type="InterPro" id="IPR003016">
    <property type="entry name" value="2-oxoA_DH_lipoyl-BS"/>
</dbReference>
<reference evidence="13" key="1">
    <citation type="journal article" date="2021" name="Nat. Commun.">
        <title>Genetic determinants of endophytism in the Arabidopsis root mycobiome.</title>
        <authorList>
            <person name="Mesny F."/>
            <person name="Miyauchi S."/>
            <person name="Thiergart T."/>
            <person name="Pickel B."/>
            <person name="Atanasova L."/>
            <person name="Karlsson M."/>
            <person name="Huettel B."/>
            <person name="Barry K.W."/>
            <person name="Haridas S."/>
            <person name="Chen C."/>
            <person name="Bauer D."/>
            <person name="Andreopoulos W."/>
            <person name="Pangilinan J."/>
            <person name="LaButti K."/>
            <person name="Riley R."/>
            <person name="Lipzen A."/>
            <person name="Clum A."/>
            <person name="Drula E."/>
            <person name="Henrissat B."/>
            <person name="Kohler A."/>
            <person name="Grigoriev I.V."/>
            <person name="Martin F.M."/>
            <person name="Hacquard S."/>
        </authorList>
    </citation>
    <scope>NUCLEOTIDE SEQUENCE</scope>
    <source>
        <strain evidence="13">MPI-CAGE-AT-0147</strain>
    </source>
</reference>
<dbReference type="Pfam" id="PF02817">
    <property type="entry name" value="E3_binding"/>
    <property type="match status" value="1"/>
</dbReference>
<dbReference type="PROSITE" id="PS50968">
    <property type="entry name" value="BIOTINYL_LIPOYL"/>
    <property type="match status" value="1"/>
</dbReference>
<evidence type="ECO:0000256" key="10">
    <source>
        <dbReference type="SAM" id="MobiDB-lite"/>
    </source>
</evidence>
<feature type="compositionally biased region" description="Polar residues" evidence="10">
    <location>
        <begin position="122"/>
        <end position="138"/>
    </location>
</feature>
<evidence type="ECO:0000256" key="8">
    <source>
        <dbReference type="ARBA" id="ARBA00023315"/>
    </source>
</evidence>
<dbReference type="GO" id="GO:0031405">
    <property type="term" value="F:lipoic acid binding"/>
    <property type="evidence" value="ECO:0007669"/>
    <property type="project" value="TreeGrafter"/>
</dbReference>
<feature type="domain" description="Peripheral subunit-binding (PSBD)" evidence="12">
    <location>
        <begin position="164"/>
        <end position="201"/>
    </location>
</feature>
<keyword evidence="4 9" id="KW-0808">Transferase</keyword>
<evidence type="ECO:0000256" key="5">
    <source>
        <dbReference type="ARBA" id="ARBA00022823"/>
    </source>
</evidence>
<dbReference type="InterPro" id="IPR050743">
    <property type="entry name" value="2-oxoacid_DH_E2_comp"/>
</dbReference>
<dbReference type="EMBL" id="JAGMUV010000006">
    <property type="protein sequence ID" value="KAH7152661.1"/>
    <property type="molecule type" value="Genomic_DNA"/>
</dbReference>
<dbReference type="GO" id="GO:0005759">
    <property type="term" value="C:mitochondrial matrix"/>
    <property type="evidence" value="ECO:0007669"/>
    <property type="project" value="UniProtKB-SubCell"/>
</dbReference>
<comment type="cofactor">
    <cofactor evidence="1 9">
        <name>(R)-lipoate</name>
        <dbReference type="ChEBI" id="CHEBI:83088"/>
    </cofactor>
</comment>
<dbReference type="PANTHER" id="PTHR43178">
    <property type="entry name" value="DIHYDROLIPOAMIDE ACETYLTRANSFERASE COMPONENT OF PYRUVATE DEHYDROGENASE COMPLEX"/>
    <property type="match status" value="1"/>
</dbReference>
<dbReference type="Proteomes" id="UP000738349">
    <property type="component" value="Unassembled WGS sequence"/>
</dbReference>
<evidence type="ECO:0000313" key="14">
    <source>
        <dbReference type="Proteomes" id="UP000738349"/>
    </source>
</evidence>
<evidence type="ECO:0000256" key="2">
    <source>
        <dbReference type="ARBA" id="ARBA00004305"/>
    </source>
</evidence>
<comment type="caution">
    <text evidence="13">The sequence shown here is derived from an EMBL/GenBank/DDBJ whole genome shotgun (WGS) entry which is preliminary data.</text>
</comment>